<dbReference type="AlphaFoldDB" id="A0A6P0UQU8"/>
<organism evidence="1 2">
    <name type="scientific">Leptobacterium flavescens</name>
    <dbReference type="NCBI Taxonomy" id="472055"/>
    <lineage>
        <taxon>Bacteria</taxon>
        <taxon>Pseudomonadati</taxon>
        <taxon>Bacteroidota</taxon>
        <taxon>Flavobacteriia</taxon>
        <taxon>Flavobacteriales</taxon>
        <taxon>Flavobacteriaceae</taxon>
        <taxon>Leptobacterium</taxon>
    </lineage>
</organism>
<accession>A0A6P0UQU8</accession>
<sequence>MSKTAIVVLSEPKAGSDEALGRVFNALAAAYDFKQANGEVKVIFQGAGTRWPEELQKEKHPANDLYKAVEDTIEGISCACAEVFEANPSGLDLIADNPLPGSSGLSSFAKLHSEGYNVLTF</sequence>
<gene>
    <name evidence="1" type="ORF">GWK08_15545</name>
</gene>
<reference evidence="1 2" key="1">
    <citation type="submission" date="2020-01" db="EMBL/GenBank/DDBJ databases">
        <title>Leptobacterium flavescens.</title>
        <authorList>
            <person name="Wang G."/>
        </authorList>
    </citation>
    <scope>NUCLEOTIDE SEQUENCE [LARGE SCALE GENOMIC DNA]</scope>
    <source>
        <strain evidence="1 2">KCTC 22160</strain>
    </source>
</reference>
<protein>
    <submittedName>
        <fullName evidence="1">Uncharacterized protein</fullName>
    </submittedName>
</protein>
<dbReference type="EMBL" id="JAABOO010000003">
    <property type="protein sequence ID" value="NER14870.1"/>
    <property type="molecule type" value="Genomic_DNA"/>
</dbReference>
<proteinExistence type="predicted"/>
<dbReference type="RefSeq" id="WP_163608147.1">
    <property type="nucleotide sequence ID" value="NZ_JAABOO010000003.1"/>
</dbReference>
<evidence type="ECO:0000313" key="1">
    <source>
        <dbReference type="EMBL" id="NER14870.1"/>
    </source>
</evidence>
<name>A0A6P0UQU8_9FLAO</name>
<evidence type="ECO:0000313" key="2">
    <source>
        <dbReference type="Proteomes" id="UP000468581"/>
    </source>
</evidence>
<comment type="caution">
    <text evidence="1">The sequence shown here is derived from an EMBL/GenBank/DDBJ whole genome shotgun (WGS) entry which is preliminary data.</text>
</comment>
<dbReference type="Pfam" id="PF02635">
    <property type="entry name" value="DsrE"/>
    <property type="match status" value="1"/>
</dbReference>
<dbReference type="Proteomes" id="UP000468581">
    <property type="component" value="Unassembled WGS sequence"/>
</dbReference>
<dbReference type="InterPro" id="IPR003787">
    <property type="entry name" value="Sulphur_relay_DsrE/F-like"/>
</dbReference>
<keyword evidence="2" id="KW-1185">Reference proteome</keyword>